<comment type="caution">
    <text evidence="1">The sequence shown here is derived from an EMBL/GenBank/DDBJ whole genome shotgun (WGS) entry which is preliminary data.</text>
</comment>
<sequence>MKISDKSDSFDDKDAVLKALASRGVCTAEATSKSSNTFPYTKYLIALCCYEPGAPLSSCPPGDGCCRRPPKGAPAHEIFLHLELPNTREYEDDMGGWVDKCWEELTSGLTLLGIL</sequence>
<organism evidence="1 2">
    <name type="scientific">Triparma columacea</name>
    <dbReference type="NCBI Taxonomy" id="722753"/>
    <lineage>
        <taxon>Eukaryota</taxon>
        <taxon>Sar</taxon>
        <taxon>Stramenopiles</taxon>
        <taxon>Ochrophyta</taxon>
        <taxon>Bolidophyceae</taxon>
        <taxon>Parmales</taxon>
        <taxon>Triparmaceae</taxon>
        <taxon>Triparma</taxon>
    </lineage>
</organism>
<gene>
    <name evidence="1" type="ORF">TrCOL_g13294</name>
</gene>
<dbReference type="AlphaFoldDB" id="A0A9W7GCW3"/>
<dbReference type="Proteomes" id="UP001165065">
    <property type="component" value="Unassembled WGS sequence"/>
</dbReference>
<evidence type="ECO:0000313" key="1">
    <source>
        <dbReference type="EMBL" id="GMI41631.1"/>
    </source>
</evidence>
<accession>A0A9W7GCW3</accession>
<keyword evidence="2" id="KW-1185">Reference proteome</keyword>
<protein>
    <submittedName>
        <fullName evidence="1">Uncharacterized protein</fullName>
    </submittedName>
</protein>
<dbReference type="EMBL" id="BRYA01001317">
    <property type="protein sequence ID" value="GMI41631.1"/>
    <property type="molecule type" value="Genomic_DNA"/>
</dbReference>
<proteinExistence type="predicted"/>
<dbReference type="OrthoDB" id="10437098at2759"/>
<name>A0A9W7GCW3_9STRA</name>
<evidence type="ECO:0000313" key="2">
    <source>
        <dbReference type="Proteomes" id="UP001165065"/>
    </source>
</evidence>
<reference evidence="2" key="1">
    <citation type="journal article" date="2023" name="Commun. Biol.">
        <title>Genome analysis of Parmales, the sister group of diatoms, reveals the evolutionary specialization of diatoms from phago-mixotrophs to photoautotrophs.</title>
        <authorList>
            <person name="Ban H."/>
            <person name="Sato S."/>
            <person name="Yoshikawa S."/>
            <person name="Yamada K."/>
            <person name="Nakamura Y."/>
            <person name="Ichinomiya M."/>
            <person name="Sato N."/>
            <person name="Blanc-Mathieu R."/>
            <person name="Endo H."/>
            <person name="Kuwata A."/>
            <person name="Ogata H."/>
        </authorList>
    </citation>
    <scope>NUCLEOTIDE SEQUENCE [LARGE SCALE GENOMIC DNA]</scope>
</reference>